<evidence type="ECO:0000313" key="2">
    <source>
        <dbReference type="Proteomes" id="UP000034798"/>
    </source>
</evidence>
<accession>A0A0G0D4M2</accession>
<dbReference type="Proteomes" id="UP000034798">
    <property type="component" value="Unassembled WGS sequence"/>
</dbReference>
<name>A0A0G0D4M2_9BACT</name>
<dbReference type="AlphaFoldDB" id="A0A0G0D4M2"/>
<proteinExistence type="predicted"/>
<protein>
    <submittedName>
        <fullName evidence="1">Uncharacterized protein</fullName>
    </submittedName>
</protein>
<sequence>MNDTFTDLYNEFMVFVEKGDEAGARKFLVDNLTKFPKDMQDKLTFAFFEEALTDEAKSIEAIAEMQKQGLEAMGQIDKAKKTIDDQAKIKDLKAKLSK</sequence>
<evidence type="ECO:0000313" key="1">
    <source>
        <dbReference type="EMBL" id="KKP89154.1"/>
    </source>
</evidence>
<organism evidence="1 2">
    <name type="scientific">Candidatus Nomurabacteria bacterium GW2011_GWC2_35_8</name>
    <dbReference type="NCBI Taxonomy" id="1618752"/>
    <lineage>
        <taxon>Bacteria</taxon>
        <taxon>Candidatus Nomuraibacteriota</taxon>
    </lineage>
</organism>
<dbReference type="EMBL" id="LBQZ01000006">
    <property type="protein sequence ID" value="KKP89154.1"/>
    <property type="molecule type" value="Genomic_DNA"/>
</dbReference>
<reference evidence="1 2" key="1">
    <citation type="journal article" date="2015" name="Nature">
        <title>rRNA introns, odd ribosomes, and small enigmatic genomes across a large radiation of phyla.</title>
        <authorList>
            <person name="Brown C.T."/>
            <person name="Hug L.A."/>
            <person name="Thomas B.C."/>
            <person name="Sharon I."/>
            <person name="Castelle C.J."/>
            <person name="Singh A."/>
            <person name="Wilkins M.J."/>
            <person name="Williams K.H."/>
            <person name="Banfield J.F."/>
        </authorList>
    </citation>
    <scope>NUCLEOTIDE SEQUENCE [LARGE SCALE GENOMIC DNA]</scope>
</reference>
<gene>
    <name evidence="1" type="ORF">UR91_C0006G0006</name>
</gene>
<comment type="caution">
    <text evidence="1">The sequence shown here is derived from an EMBL/GenBank/DDBJ whole genome shotgun (WGS) entry which is preliminary data.</text>
</comment>